<feature type="transmembrane region" description="Helical" evidence="1">
    <location>
        <begin position="162"/>
        <end position="184"/>
    </location>
</feature>
<comment type="caution">
    <text evidence="2">The sequence shown here is derived from an EMBL/GenBank/DDBJ whole genome shotgun (WGS) entry which is preliminary data.</text>
</comment>
<proteinExistence type="predicted"/>
<keyword evidence="1" id="KW-1133">Transmembrane helix</keyword>
<accession>A0ABT3FUQ2</accession>
<keyword evidence="3" id="KW-1185">Reference proteome</keyword>
<feature type="transmembrane region" description="Helical" evidence="1">
    <location>
        <begin position="108"/>
        <end position="130"/>
    </location>
</feature>
<feature type="transmembrane region" description="Helical" evidence="1">
    <location>
        <begin position="55"/>
        <end position="74"/>
    </location>
</feature>
<dbReference type="EMBL" id="JAPDDS010000016">
    <property type="protein sequence ID" value="MCW1887319.1"/>
    <property type="molecule type" value="Genomic_DNA"/>
</dbReference>
<feature type="transmembrane region" description="Helical" evidence="1">
    <location>
        <begin position="232"/>
        <end position="250"/>
    </location>
</feature>
<dbReference type="RefSeq" id="WP_264503275.1">
    <property type="nucleotide sequence ID" value="NZ_JAPDDS010000016.1"/>
</dbReference>
<feature type="transmembrane region" description="Helical" evidence="1">
    <location>
        <begin position="191"/>
        <end position="206"/>
    </location>
</feature>
<name>A0ABT3FUQ2_9BACT</name>
<organism evidence="2 3">
    <name type="scientific">Luteolibacter flavescens</name>
    <dbReference type="NCBI Taxonomy" id="1859460"/>
    <lineage>
        <taxon>Bacteria</taxon>
        <taxon>Pseudomonadati</taxon>
        <taxon>Verrucomicrobiota</taxon>
        <taxon>Verrucomicrobiia</taxon>
        <taxon>Verrucomicrobiales</taxon>
        <taxon>Verrucomicrobiaceae</taxon>
        <taxon>Luteolibacter</taxon>
    </lineage>
</organism>
<gene>
    <name evidence="2" type="ORF">OKA04_21455</name>
</gene>
<sequence>MSLALCVGLVAEAFTKWTRAWAKPAVTVYGTVIFWYFGDYILSEPEDYAVYDPHVVVIAFLQIALFLAAFRVFLPSLAKRMGRDAQHARLNMARRGTLRPTGEFSPVFMNRTLVIAIAGWVGIFVCGIYHNTDFWPALLWPPLHHEKLGMYPLTGVGRGNSFLFAALGYLHILVCSMLGVLAIIARGPTRWVAWAMICVTWPYFWFDRTRSKMLALLLPGFAAFWLIDRRGIVVKSAVSALLFLFVQLWFSQVMSYRGNENLQDMASFESSKPVKHLGQDMMKELCWINTFIADGSYLPNWGERYLAEIVAPIPRALWPEKPLIGIDYAIARGFGGSDIGHGVFATVSTGMIGQGCVNFGRFPGAIVAGFLFATWAAFLSRLWHQRASPLRLALFLVGLGLTFNTGRDLTLLVLFPFLFGYMATRLYERMRPQLAGRETPRTIPPSKMPRRHPLA</sequence>
<dbReference type="Proteomes" id="UP001207930">
    <property type="component" value="Unassembled WGS sequence"/>
</dbReference>
<feature type="transmembrane region" description="Helical" evidence="1">
    <location>
        <begin position="409"/>
        <end position="427"/>
    </location>
</feature>
<evidence type="ECO:0008006" key="4">
    <source>
        <dbReference type="Google" id="ProtNLM"/>
    </source>
</evidence>
<evidence type="ECO:0000313" key="3">
    <source>
        <dbReference type="Proteomes" id="UP001207930"/>
    </source>
</evidence>
<evidence type="ECO:0000313" key="2">
    <source>
        <dbReference type="EMBL" id="MCW1887319.1"/>
    </source>
</evidence>
<keyword evidence="1" id="KW-0812">Transmembrane</keyword>
<feature type="transmembrane region" description="Helical" evidence="1">
    <location>
        <begin position="362"/>
        <end position="380"/>
    </location>
</feature>
<evidence type="ECO:0000256" key="1">
    <source>
        <dbReference type="SAM" id="Phobius"/>
    </source>
</evidence>
<protein>
    <recommendedName>
        <fullName evidence="4">Oligosaccharide repeat unit polymerase</fullName>
    </recommendedName>
</protein>
<keyword evidence="1" id="KW-0472">Membrane</keyword>
<reference evidence="2 3" key="1">
    <citation type="submission" date="2022-10" db="EMBL/GenBank/DDBJ databases">
        <title>Luteolibacter flavescens strain MCCC 1K03193, whole genome shotgun sequencing project.</title>
        <authorList>
            <person name="Zhao G."/>
            <person name="Shen L."/>
        </authorList>
    </citation>
    <scope>NUCLEOTIDE SEQUENCE [LARGE SCALE GENOMIC DNA]</scope>
    <source>
        <strain evidence="2 3">MCCC 1K03193</strain>
    </source>
</reference>